<feature type="region of interest" description="Disordered" evidence="3">
    <location>
        <begin position="1385"/>
        <end position="1453"/>
    </location>
</feature>
<evidence type="ECO:0000256" key="1">
    <source>
        <dbReference type="ARBA" id="ARBA00009646"/>
    </source>
</evidence>
<evidence type="ECO:0000256" key="2">
    <source>
        <dbReference type="ARBA" id="ARBA00022737"/>
    </source>
</evidence>
<keyword evidence="2" id="KW-0677">Repeat</keyword>
<comment type="similarity">
    <text evidence="1">Belongs to the beta/gamma-crystallin family.</text>
</comment>
<dbReference type="SUPFAM" id="SSF50370">
    <property type="entry name" value="Ricin B-like lectins"/>
    <property type="match status" value="1"/>
</dbReference>
<feature type="compositionally biased region" description="Basic and acidic residues" evidence="3">
    <location>
        <begin position="1723"/>
        <end position="1757"/>
    </location>
</feature>
<feature type="domain" description="Beta/gamma crystallin 'Greek key'" evidence="4">
    <location>
        <begin position="1683"/>
        <end position="1729"/>
    </location>
</feature>
<reference evidence="5" key="1">
    <citation type="submission" date="2025-08" db="UniProtKB">
        <authorList>
            <consortium name="Ensembl"/>
        </authorList>
    </citation>
    <scope>IDENTIFICATION</scope>
</reference>
<feature type="region of interest" description="Disordered" evidence="3">
    <location>
        <begin position="1125"/>
        <end position="1152"/>
    </location>
</feature>
<feature type="region of interest" description="Disordered" evidence="3">
    <location>
        <begin position="905"/>
        <end position="1080"/>
    </location>
</feature>
<feature type="compositionally biased region" description="Basic and acidic residues" evidence="3">
    <location>
        <begin position="1332"/>
        <end position="1345"/>
    </location>
</feature>
<feature type="compositionally biased region" description="Basic and acidic residues" evidence="3">
    <location>
        <begin position="804"/>
        <end position="850"/>
    </location>
</feature>
<feature type="compositionally biased region" description="Polar residues" evidence="3">
    <location>
        <begin position="1125"/>
        <end position="1148"/>
    </location>
</feature>
<dbReference type="InterPro" id="IPR001064">
    <property type="entry name" value="Beta/gamma_crystallin"/>
</dbReference>
<dbReference type="Proteomes" id="UP000261540">
    <property type="component" value="Unplaced"/>
</dbReference>
<feature type="domain" description="Beta/gamma crystallin 'Greek key'" evidence="4">
    <location>
        <begin position="1917"/>
        <end position="1959"/>
    </location>
</feature>
<dbReference type="InterPro" id="IPR035992">
    <property type="entry name" value="Ricin_B-like_lectins"/>
</dbReference>
<feature type="region of interest" description="Disordered" evidence="3">
    <location>
        <begin position="1496"/>
        <end position="1523"/>
    </location>
</feature>
<dbReference type="CTD" id="55057"/>
<sequence length="2370" mass="261378">MAKKSPFGRKSLKSLFSKSEANLASSGEKDSGGKSFKLFKWKKKKYVSHTDDADEENAVVSSPGEPDASEDVLDHPNIHHGATASVYSTVPRAKKESLSSSETDLHKKKFHTFSFGWKKKKKQKSQLSAGLSRSVAELDACTPSFQEQEQEDLDGGDREECSGEPGEESKRVRFSASSPLGEQLPLLSLEAQEGSEILEDPSSVMSTWSTEDGLAGTWHPQPSCFFSAECDEQDAAIPDADPSGRADMHPSSNVCPQATFETDVGRPVIPTPDSVFSVIAPSVSVLSDPDLNPAGSYHTDFYHPTHVESQPFQSQMGLSASLFDTQPSVCDRYSYTHSDADCTVPDTEHPLTETNKSSSDDTDPTLAKIESSLYNRDPTRYNIDSALRSDITSSVLSNRSPFSNIDNSSSLTRTDLLQPSHNSESSALDITASFTNVSCFLSSDSGLTHSDHAERCEVVTTVDSTPNRKAGDSLDTCDTFPKTVATESHTDTCLTDFFSTSDEPTPRNDRISVGTNREAPGSYLSSRSVPPVDTGPRFLSAESSAPLLPTSDISDPVILKEDTLSTSDFHSPPQCVALSTFPLTSICHYKPELDQEMGKTGESLGTRVKIEEVEVGMEQKEREAWREGQETEVRMKDLEPEVKMEDQGQWRNHQEVELQIGRIWAEGIPGAKKMEGGMENQEVRMEDNDLGARFQEQDAKPRILDHGTGNEMEVLGAIMGGGGGVEPMSSGHQEMEAIMREQKGELGKGDKQLTFQIAGQEQQLILAGDVKEAWKPDQTDDSHDAWKVTQVAGIISAVFPGSGELREEDQKEEESSTHMRDEYLEGGKEEMDRGYGRVERDGEKKHREMEENAEQEGSQWGFGESKQQRFISIGGEGLQWPLQSVLKPDVPVCQVQASEECLTATPTQGHEEKGAGLGMAAPALLERKKQPGDQTESQCRNSQSGETDDSTGAAAGAERTLTVTWREANTLILRDSVARPETAGDSEEGREGSRERAGGLPKDPEGVVQRADTEAFPRASATSQAPETTHAALPAGPQEPSRETRGPSSREQSLAVVGLHSAAPKQPASESAGPQTFPGCDGAMDSGVAVLSTTLSVRPAPALHAQGEWKQRFHKVSLVHASEQLVPSQEPDGTSRLQAAPSLSSTYQRDPEHKEARLQVHYVEETFVSDLGAPESRISSMPFSLSRYSPVESLSPRTFQESPMTIDSGETPSFLGNSIWLSEVQRDRRDWAEPTALVGDAVREQSINTGLDTQVRSDDDRTLPAEEDLFSGVFRAMRVELPPSPTNPTVPDLDFPNDMNALVDTLKSLDCPPRHRAPRPPPLAAFSSLPPIREDTHSPDHKPGLEKLYSNLSQPPGSGLSRSSPAERYTPLEMMNRKPELEMLYRSLSPPPDSGLSRSSPAERYTPLEMMNRKPEVSPPDSGLSRSSPAERYTPLEMMNRKPEVSPPGQRSRSLSLPFLETLQSSRQTQMNGVSVAGSSRLDGSLLFSSYLADRATENGPTSTHRSLLRTVSTPEGATTTRDPVISGHLSFLMTPPSSLLGPEFGNTTLMMGLPATSPGELPHTPSSSLDHFTRANPPPSHLNVQRSLTSNGSILSTNEPQHVSPLSPTTEPDKNVVLKYRAFPDAYLTKEKEHGKLNPRPGKMLIYSQPGFSGNAIEVRADIIDCTPWQFPESISIRVVRGGWVLYEKPNFMGEKIALEEGDIELTCPFGKSAEGPQNRQENGERNGEKSGEKNGQENGEEAGHKDEQTDNAPAEKKFVIGSLRRAVRDYSVPEICLYPEDNAEGKKVIFRDTSPDARIFGFPIKASSVIINAGLWLVYPKPFFTGIPRVLEVGGYPDPTAWGVKEPYVGSLQPLKIGEPRVEFPNDPKLVIYEKPYFTGKSREIYTNMRDFITRVDTNQNTFMYNVGSVKVLGGCWVGYEKDGFRGHQYFLEEGEYHDWRVWGGCDAELRSVRLIRADLSEPMLELLALPEEDQLATEEEQTLEVTEAIPDVELFEFQTSTKSINVLSGAWIAYSHVDFSGHQYILEKGFYSCCSDWGSEDNRICSLQPILQVPNGKVSFKNEVMLYSEPNFQGTCRVCMQDLEILPETIKIMSCRVQGGSWAFYEDRKYSGNMYVLSDGDYPNLTSMGCPLRCSLGSLKSIPMMFTVPSISFFGMESFAGREFTIENEVLNLLGEGVNNHVLSVKVNRGCWVLCEYSNYRGRQIFLETTEIPNWPKFSNLPTIGSLYPVRQKRCYFRIKNKERGHYLSVQGNMEEMKSGRVVVTEEVDGFSDIWFYQDGMIKNKMAPSMSLQLMGNVEAGARVMLWAMTRTPIQTWSACMAGPIANLTFPDLLLDVKGGKTYDRDHVVVLGPAEERTSQQWELELL</sequence>
<evidence type="ECO:0000313" key="5">
    <source>
        <dbReference type="Ensembl" id="ENSPKIP00000005684.1"/>
    </source>
</evidence>
<dbReference type="SUPFAM" id="SSF49695">
    <property type="entry name" value="gamma-Crystallin-like"/>
    <property type="match status" value="3"/>
</dbReference>
<feature type="region of interest" description="Disordered" evidence="3">
    <location>
        <begin position="801"/>
        <end position="864"/>
    </location>
</feature>
<evidence type="ECO:0000259" key="4">
    <source>
        <dbReference type="PROSITE" id="PS50915"/>
    </source>
</evidence>
<evidence type="ECO:0000256" key="3">
    <source>
        <dbReference type="SAM" id="MobiDB-lite"/>
    </source>
</evidence>
<organism evidence="5 6">
    <name type="scientific">Paramormyrops kingsleyae</name>
    <dbReference type="NCBI Taxonomy" id="1676925"/>
    <lineage>
        <taxon>Eukaryota</taxon>
        <taxon>Metazoa</taxon>
        <taxon>Chordata</taxon>
        <taxon>Craniata</taxon>
        <taxon>Vertebrata</taxon>
        <taxon>Euteleostomi</taxon>
        <taxon>Actinopterygii</taxon>
        <taxon>Neopterygii</taxon>
        <taxon>Teleostei</taxon>
        <taxon>Osteoglossocephala</taxon>
        <taxon>Osteoglossomorpha</taxon>
        <taxon>Osteoglossiformes</taxon>
        <taxon>Mormyridae</taxon>
        <taxon>Paramormyrops</taxon>
    </lineage>
</organism>
<feature type="domain" description="Beta/gamma crystallin 'Greek key'" evidence="4">
    <location>
        <begin position="1870"/>
        <end position="1916"/>
    </location>
</feature>
<feature type="region of interest" description="Disordered" evidence="3">
    <location>
        <begin position="1309"/>
        <end position="1372"/>
    </location>
</feature>
<dbReference type="PANTHER" id="PTHR11818:SF50">
    <property type="entry name" value="BETA_GAMMA CRYSTALLIN DOMAIN-CONTAINING PROTEIN 2"/>
    <property type="match status" value="1"/>
</dbReference>
<feature type="compositionally biased region" description="Polar residues" evidence="3">
    <location>
        <begin position="1350"/>
        <end position="1364"/>
    </location>
</feature>
<dbReference type="Ensembl" id="ENSPKIT00000029693.1">
    <property type="protein sequence ID" value="ENSPKIP00000005684.1"/>
    <property type="gene ID" value="ENSPKIG00000022263.1"/>
</dbReference>
<dbReference type="Gene3D" id="2.60.20.10">
    <property type="entry name" value="Crystallins"/>
    <property type="match status" value="6"/>
</dbReference>
<dbReference type="InterPro" id="IPR050252">
    <property type="entry name" value="Beta/Gamma-Crystallin"/>
</dbReference>
<dbReference type="InterPro" id="IPR011024">
    <property type="entry name" value="G_crystallin-like"/>
</dbReference>
<reference evidence="5" key="2">
    <citation type="submission" date="2025-09" db="UniProtKB">
        <authorList>
            <consortium name="Ensembl"/>
        </authorList>
    </citation>
    <scope>IDENTIFICATION</scope>
</reference>
<dbReference type="SMART" id="SM00247">
    <property type="entry name" value="XTALbg"/>
    <property type="match status" value="6"/>
</dbReference>
<protein>
    <submittedName>
        <fullName evidence="5">Uncharacterized LOC111854249</fullName>
    </submittedName>
</protein>
<feature type="region of interest" description="Disordered" evidence="3">
    <location>
        <begin position="339"/>
        <end position="373"/>
    </location>
</feature>
<accession>A0A3B3QIN6</accession>
<dbReference type="KEGG" id="pki:111854249"/>
<keyword evidence="6" id="KW-1185">Reference proteome</keyword>
<dbReference type="OrthoDB" id="8823304at2759"/>
<name>A0A3B3QIN6_9TELE</name>
<dbReference type="Pfam" id="PF00030">
    <property type="entry name" value="Crystall"/>
    <property type="match status" value="6"/>
</dbReference>
<dbReference type="PANTHER" id="PTHR11818">
    <property type="entry name" value="BETA/GAMMA CRYSTALLIN"/>
    <property type="match status" value="1"/>
</dbReference>
<feature type="region of interest" description="Disordered" evidence="3">
    <location>
        <begin position="1709"/>
        <end position="1757"/>
    </location>
</feature>
<evidence type="ECO:0000313" key="6">
    <source>
        <dbReference type="Proteomes" id="UP000261540"/>
    </source>
</evidence>
<feature type="domain" description="Beta/gamma crystallin 'Greek key'" evidence="4">
    <location>
        <begin position="2103"/>
        <end position="2146"/>
    </location>
</feature>
<feature type="region of interest" description="Disordered" evidence="3">
    <location>
        <begin position="1593"/>
        <end position="1613"/>
    </location>
</feature>
<feature type="compositionally biased region" description="Polar residues" evidence="3">
    <location>
        <begin position="1499"/>
        <end position="1522"/>
    </location>
</feature>
<feature type="domain" description="Beta/gamma crystallin 'Greek key'" evidence="4">
    <location>
        <begin position="1643"/>
        <end position="1682"/>
    </location>
</feature>
<proteinExistence type="inferred from homology"/>
<feature type="compositionally biased region" description="Basic and acidic residues" evidence="3">
    <location>
        <begin position="987"/>
        <end position="1015"/>
    </location>
</feature>
<feature type="compositionally biased region" description="Polar residues" evidence="3">
    <location>
        <begin position="932"/>
        <end position="945"/>
    </location>
</feature>
<feature type="region of interest" description="Disordered" evidence="3">
    <location>
        <begin position="142"/>
        <end position="177"/>
    </location>
</feature>
<dbReference type="PROSITE" id="PS50915">
    <property type="entry name" value="CRYSTALLIN_BETA_GAMMA"/>
    <property type="match status" value="6"/>
</dbReference>
<feature type="region of interest" description="Disordered" evidence="3">
    <location>
        <begin position="398"/>
        <end position="421"/>
    </location>
</feature>
<dbReference type="PROSITE" id="PS50231">
    <property type="entry name" value="RICIN_B_LECTIN"/>
    <property type="match status" value="1"/>
</dbReference>
<feature type="domain" description="Beta/gamma crystallin 'Greek key'" evidence="4">
    <location>
        <begin position="2012"/>
        <end position="2054"/>
    </location>
</feature>
<dbReference type="Gene3D" id="2.80.10.50">
    <property type="match status" value="1"/>
</dbReference>
<feature type="compositionally biased region" description="Basic and acidic residues" evidence="3">
    <location>
        <begin position="155"/>
        <end position="171"/>
    </location>
</feature>
<feature type="region of interest" description="Disordered" evidence="3">
    <location>
        <begin position="47"/>
        <end position="84"/>
    </location>
</feature>
<feature type="compositionally biased region" description="Polar residues" evidence="3">
    <location>
        <begin position="1593"/>
        <end position="1611"/>
    </location>
</feature>
<feature type="region of interest" description="Disordered" evidence="3">
    <location>
        <begin position="497"/>
        <end position="543"/>
    </location>
</feature>
<dbReference type="STRING" id="1676925.ENSPKIP00000005684"/>
<dbReference type="GeneTree" id="ENSGT00940000157740"/>